<accession>A0A4U5V0N6</accession>
<reference evidence="13 14" key="1">
    <citation type="submission" date="2019-01" db="EMBL/GenBank/DDBJ databases">
        <title>Genome Assembly of Collichthys lucidus.</title>
        <authorList>
            <person name="Cai M."/>
            <person name="Xiao S."/>
        </authorList>
    </citation>
    <scope>NUCLEOTIDE SEQUENCE [LARGE SCALE GENOMIC DNA]</scope>
    <source>
        <strain evidence="13">JT15FE1705JMU</strain>
        <tissue evidence="13">Muscle</tissue>
    </source>
</reference>
<keyword evidence="8 13" id="KW-0675">Receptor</keyword>
<evidence type="ECO:0000256" key="5">
    <source>
        <dbReference type="ARBA" id="ARBA00022989"/>
    </source>
</evidence>
<proteinExistence type="predicted"/>
<keyword evidence="9" id="KW-0325">Glycoprotein</keyword>
<organism evidence="13 14">
    <name type="scientific">Collichthys lucidus</name>
    <name type="common">Big head croaker</name>
    <name type="synonym">Sciaena lucida</name>
    <dbReference type="NCBI Taxonomy" id="240159"/>
    <lineage>
        <taxon>Eukaryota</taxon>
        <taxon>Metazoa</taxon>
        <taxon>Chordata</taxon>
        <taxon>Craniata</taxon>
        <taxon>Vertebrata</taxon>
        <taxon>Euteleostomi</taxon>
        <taxon>Actinopterygii</taxon>
        <taxon>Neopterygii</taxon>
        <taxon>Teleostei</taxon>
        <taxon>Neoteleostei</taxon>
        <taxon>Acanthomorphata</taxon>
        <taxon>Eupercaria</taxon>
        <taxon>Sciaenidae</taxon>
        <taxon>Collichthys</taxon>
    </lineage>
</organism>
<sequence>MNFTSLSVWLCSVKGQAQSTCKLKAKFNLSGYKDVKKKVVVGGMFPVHMRIASTDGNTSRVPVSSGCEGFNFRTFRWTQTMLFAINEINERKDLLPNTDLGYVIYDSCFTISKAVEGTLTYLTGQDEAVPNYRCGSGAPLAALVGAGGSDLSIATARILGLYHFPQVSYFSSCSALESKFQFPTFLRTIPNDKHQSTAIAKLVLHFGWTWVGTIAADDDYGKYGIKDFKEQVEEAGVCISFSETLPKRIVQTVAEATAKIIVVFSSDVDLSPLITELIRHNVTNRTWIASEAWVTSALIMQPGVRSLLGGTLGFGIKRATIPGLEQHLLDLDPFANPLTEEFWETLFNCTLHYNKALWQMDQRAKEVNGTVSKAKRALPDGLCTGKEDLARLSNTYTDVSQLRVTYSVYKAVYAVAHALHNMEHCVEGKGPFNGKDCADITNFEPWQLMYYLKNVRFKVPHTDEEIYFEDGDVEGFYEIINWQFDSNGEISYINVGHYNGTAAPEDRMTIKNDSIVWNNEILEQHNQSVYSSQIETYKHGDIFLKDARECILCGEDDWSNEAHDACVPKIIEFLAFGEPLGITLIVISAFGALVTIAVAVVFIMNIGTPLVKANDALLSFSLLFSLVVTFLCSIVFLGEPQNWSCMTSQVALALGFALCLSSIMGKAAVLMLRAQALKAARARSKAAAKAAKAAAEAAANSGSPDVIVTNTTNINDVSVNPEVDRLTFAHQRAIAAVATLIQAIACTVWLIVLPPHAFKNTSAQNIKIILECDEGSVVFICCIFAYDILLALIAFIFAFIARKLEDHFR</sequence>
<dbReference type="InterPro" id="IPR000068">
    <property type="entry name" value="GPCR_3_Ca_sens_rcpt-rel"/>
</dbReference>
<feature type="transmembrane region" description="Helical" evidence="11">
    <location>
        <begin position="777"/>
        <end position="801"/>
    </location>
</feature>
<feature type="domain" description="G-protein coupled receptors family 3 profile" evidence="12">
    <location>
        <begin position="580"/>
        <end position="809"/>
    </location>
</feature>
<evidence type="ECO:0000256" key="2">
    <source>
        <dbReference type="ARBA" id="ARBA00022475"/>
    </source>
</evidence>
<dbReference type="Pfam" id="PF01094">
    <property type="entry name" value="ANF_receptor"/>
    <property type="match status" value="1"/>
</dbReference>
<keyword evidence="6" id="KW-0297">G-protein coupled receptor</keyword>
<evidence type="ECO:0000256" key="1">
    <source>
        <dbReference type="ARBA" id="ARBA00004651"/>
    </source>
</evidence>
<dbReference type="GO" id="GO:0005886">
    <property type="term" value="C:plasma membrane"/>
    <property type="evidence" value="ECO:0007669"/>
    <property type="project" value="UniProtKB-SubCell"/>
</dbReference>
<dbReference type="FunFam" id="3.40.50.2300:FF:000016">
    <property type="entry name" value="Taste 1 receptor member 2"/>
    <property type="match status" value="1"/>
</dbReference>
<evidence type="ECO:0000313" key="13">
    <source>
        <dbReference type="EMBL" id="TKS81237.1"/>
    </source>
</evidence>
<dbReference type="GO" id="GO:0004984">
    <property type="term" value="F:olfactory receptor activity"/>
    <property type="evidence" value="ECO:0007669"/>
    <property type="project" value="TreeGrafter"/>
</dbReference>
<dbReference type="InterPro" id="IPR000337">
    <property type="entry name" value="GPCR_3"/>
</dbReference>
<dbReference type="Pfam" id="PF00003">
    <property type="entry name" value="7tm_3"/>
    <property type="match status" value="1"/>
</dbReference>
<dbReference type="STRING" id="240159.A0A4U5V0N6"/>
<dbReference type="CDD" id="cd06364">
    <property type="entry name" value="PBP1_CaSR"/>
    <property type="match status" value="1"/>
</dbReference>
<dbReference type="InterPro" id="IPR017978">
    <property type="entry name" value="GPCR_3_C"/>
</dbReference>
<dbReference type="AlphaFoldDB" id="A0A4U5V0N6"/>
<dbReference type="EMBL" id="CM014090">
    <property type="protein sequence ID" value="TKS81237.1"/>
    <property type="molecule type" value="Genomic_DNA"/>
</dbReference>
<feature type="transmembrane region" description="Helical" evidence="11">
    <location>
        <begin position="580"/>
        <end position="604"/>
    </location>
</feature>
<keyword evidence="3 11" id="KW-0812">Transmembrane</keyword>
<dbReference type="Proteomes" id="UP000298787">
    <property type="component" value="Chromosome 13"/>
</dbReference>
<dbReference type="Gene3D" id="3.40.50.2300">
    <property type="match status" value="2"/>
</dbReference>
<feature type="transmembrane region" description="Helical" evidence="11">
    <location>
        <begin position="733"/>
        <end position="757"/>
    </location>
</feature>
<name>A0A4U5V0N6_COLLU</name>
<evidence type="ECO:0000256" key="9">
    <source>
        <dbReference type="ARBA" id="ARBA00023180"/>
    </source>
</evidence>
<evidence type="ECO:0000256" key="3">
    <source>
        <dbReference type="ARBA" id="ARBA00022692"/>
    </source>
</evidence>
<keyword evidence="10" id="KW-0807">Transducer</keyword>
<dbReference type="PROSITE" id="PS50259">
    <property type="entry name" value="G_PROTEIN_RECEP_F3_4"/>
    <property type="match status" value="1"/>
</dbReference>
<evidence type="ECO:0000256" key="4">
    <source>
        <dbReference type="ARBA" id="ARBA00022729"/>
    </source>
</evidence>
<dbReference type="PRINTS" id="PR00592">
    <property type="entry name" value="CASENSINGR"/>
</dbReference>
<dbReference type="PRINTS" id="PR00248">
    <property type="entry name" value="GPCRMGR"/>
</dbReference>
<keyword evidence="14" id="KW-1185">Reference proteome</keyword>
<evidence type="ECO:0000256" key="11">
    <source>
        <dbReference type="SAM" id="Phobius"/>
    </source>
</evidence>
<gene>
    <name evidence="13" type="ORF">D9C73_015342</name>
</gene>
<keyword evidence="5 11" id="KW-1133">Transmembrane helix</keyword>
<dbReference type="PANTHER" id="PTHR24061:SF1">
    <property type="entry name" value="VOMERONASAL 2, RECEPTOR 2-RELATED"/>
    <property type="match status" value="1"/>
</dbReference>
<protein>
    <submittedName>
        <fullName evidence="13">Vomeronasal type-2 receptor 1</fullName>
    </submittedName>
</protein>
<keyword evidence="2" id="KW-1003">Cell membrane</keyword>
<keyword evidence="7 11" id="KW-0472">Membrane</keyword>
<evidence type="ECO:0000256" key="10">
    <source>
        <dbReference type="ARBA" id="ARBA00023224"/>
    </source>
</evidence>
<dbReference type="GO" id="GO:0004930">
    <property type="term" value="F:G protein-coupled receptor activity"/>
    <property type="evidence" value="ECO:0007669"/>
    <property type="project" value="UniProtKB-KW"/>
</dbReference>
<comment type="subcellular location">
    <subcellularLocation>
        <location evidence="1">Cell membrane</location>
        <topology evidence="1">Multi-pass membrane protein</topology>
    </subcellularLocation>
</comment>
<evidence type="ECO:0000256" key="8">
    <source>
        <dbReference type="ARBA" id="ARBA00023170"/>
    </source>
</evidence>
<dbReference type="PANTHER" id="PTHR24061">
    <property type="entry name" value="CALCIUM-SENSING RECEPTOR-RELATED"/>
    <property type="match status" value="1"/>
</dbReference>
<feature type="transmembrane region" description="Helical" evidence="11">
    <location>
        <begin position="616"/>
        <end position="638"/>
    </location>
</feature>
<dbReference type="InterPro" id="IPR001828">
    <property type="entry name" value="ANF_lig-bd_rcpt"/>
</dbReference>
<keyword evidence="4" id="KW-0732">Signal</keyword>
<evidence type="ECO:0000259" key="12">
    <source>
        <dbReference type="PROSITE" id="PS50259"/>
    </source>
</evidence>
<feature type="transmembrane region" description="Helical" evidence="11">
    <location>
        <begin position="650"/>
        <end position="672"/>
    </location>
</feature>
<dbReference type="InterPro" id="IPR028082">
    <property type="entry name" value="Peripla_BP_I"/>
</dbReference>
<dbReference type="SUPFAM" id="SSF53822">
    <property type="entry name" value="Periplasmic binding protein-like I"/>
    <property type="match status" value="1"/>
</dbReference>
<evidence type="ECO:0000313" key="14">
    <source>
        <dbReference type="Proteomes" id="UP000298787"/>
    </source>
</evidence>
<evidence type="ECO:0000256" key="7">
    <source>
        <dbReference type="ARBA" id="ARBA00023136"/>
    </source>
</evidence>
<evidence type="ECO:0000256" key="6">
    <source>
        <dbReference type="ARBA" id="ARBA00023040"/>
    </source>
</evidence>